<dbReference type="RefSeq" id="XP_013338750.1">
    <property type="nucleotide sequence ID" value="XM_013483296.1"/>
</dbReference>
<protein>
    <submittedName>
        <fullName evidence="2">Uncharacterized protein</fullName>
    </submittedName>
</protein>
<reference evidence="2 3" key="1">
    <citation type="journal article" date="2014" name="BMC Genomics">
        <title>Genome sequencing of four Aureobasidium pullulans varieties: biotechnological potential, stress tolerance, and description of new species.</title>
        <authorList>
            <person name="Gostin Ar C."/>
            <person name="Ohm R.A."/>
            <person name="Kogej T."/>
            <person name="Sonjak S."/>
            <person name="Turk M."/>
            <person name="Zajc J."/>
            <person name="Zalar P."/>
            <person name="Grube M."/>
            <person name="Sun H."/>
            <person name="Han J."/>
            <person name="Sharma A."/>
            <person name="Chiniquy J."/>
            <person name="Ngan C.Y."/>
            <person name="Lipzen A."/>
            <person name="Barry K."/>
            <person name="Grigoriev I.V."/>
            <person name="Gunde-Cimerman N."/>
        </authorList>
    </citation>
    <scope>NUCLEOTIDE SEQUENCE [LARGE SCALE GENOMIC DNA]</scope>
    <source>
        <strain evidence="2 3">EXF-2481</strain>
    </source>
</reference>
<dbReference type="AlphaFoldDB" id="A0A074Y2X0"/>
<proteinExistence type="predicted"/>
<accession>A0A074Y2X0</accession>
<dbReference type="GeneID" id="25367892"/>
<feature type="region of interest" description="Disordered" evidence="1">
    <location>
        <begin position="225"/>
        <end position="287"/>
    </location>
</feature>
<keyword evidence="3" id="KW-1185">Reference proteome</keyword>
<dbReference type="EMBL" id="KL584795">
    <property type="protein sequence ID" value="KEQ90284.1"/>
    <property type="molecule type" value="Genomic_DNA"/>
</dbReference>
<gene>
    <name evidence="2" type="ORF">AUEXF2481DRAFT_45268</name>
</gene>
<dbReference type="HOGENOM" id="CLU_420322_0_0_1"/>
<dbReference type="Proteomes" id="UP000030641">
    <property type="component" value="Unassembled WGS sequence"/>
</dbReference>
<name>A0A074Y2X0_AURSE</name>
<sequence length="652" mass="71233">MATRAEMDHLASKLSTLNTFSWVVRGLPVVAIMQGEGPRVAETLGQPLDKNGAGHVLRLWIGVDRTSMDLFITLTMRIKVSQKRLRPGAGRLMYLVVPAEHLLLQNALVDYGDNLPLGIFDMPTDLATGNYKLMQMSFDISSVKSRVIMPEYEFKTTPPAQSLAMLRTLKRLSTSRHFDLYANPDENFDRGVRDACDMLSSNQGRRVKTPTVYLKALYPGNRPGGINLWSNQGIPEDEPSSDEKRDATTSSALGPPTASVIQLPPYEPPSTIPPTASNREGTAIHPAPEDIKSGFVAVQPPLEPDGYFSSLLPSSPPVAQFSLSPSYSATFLSSMFTPVDTTADPPVYTVKAFPDLLPATAMQPEASKHRIQRLASVSFDVEVAASLPVVGTPECTPSASDPSVRVTDSLKRNRSLRYSRTDVGNSEDLPSKKTFAADRTLSRRVHSMQELFGSDIVLVSPTVVDSAPPFLKQTTISEGDADRETEEEEAAPMTEWLTEAWKYCPDAYRLLNAELSWFGSALACGANARVIADCHLSCTLALIRHCTRIAIAPSPGATGSTDKNLVRDADLATLVTWLCELHLGADMKLFPALLDLSLLGQRIFRMSPRAVGLDALKCQYIRQKAAIVSRAYLRFGQQPDCDDHGIVARISA</sequence>
<dbReference type="OrthoDB" id="3942695at2759"/>
<evidence type="ECO:0000313" key="2">
    <source>
        <dbReference type="EMBL" id="KEQ90284.1"/>
    </source>
</evidence>
<organism evidence="2 3">
    <name type="scientific">Aureobasidium subglaciale (strain EXF-2481)</name>
    <name type="common">Aureobasidium pullulans var. subglaciale</name>
    <dbReference type="NCBI Taxonomy" id="1043005"/>
    <lineage>
        <taxon>Eukaryota</taxon>
        <taxon>Fungi</taxon>
        <taxon>Dikarya</taxon>
        <taxon>Ascomycota</taxon>
        <taxon>Pezizomycotina</taxon>
        <taxon>Dothideomycetes</taxon>
        <taxon>Dothideomycetidae</taxon>
        <taxon>Dothideales</taxon>
        <taxon>Saccotheciaceae</taxon>
        <taxon>Aureobasidium</taxon>
    </lineage>
</organism>
<dbReference type="InParanoid" id="A0A074Y2X0"/>
<evidence type="ECO:0000313" key="3">
    <source>
        <dbReference type="Proteomes" id="UP000030641"/>
    </source>
</evidence>
<evidence type="ECO:0000256" key="1">
    <source>
        <dbReference type="SAM" id="MobiDB-lite"/>
    </source>
</evidence>